<accession>A0ABT3X3H8</accession>
<feature type="chain" id="PRO_5045367872" evidence="1">
    <location>
        <begin position="27"/>
        <end position="311"/>
    </location>
</feature>
<dbReference type="EMBL" id="JAPMLT010000010">
    <property type="protein sequence ID" value="MCX7571442.1"/>
    <property type="molecule type" value="Genomic_DNA"/>
</dbReference>
<keyword evidence="3" id="KW-1185">Reference proteome</keyword>
<proteinExistence type="predicted"/>
<protein>
    <submittedName>
        <fullName evidence="2">Uncharacterized protein</fullName>
    </submittedName>
</protein>
<evidence type="ECO:0000256" key="1">
    <source>
        <dbReference type="SAM" id="SignalP"/>
    </source>
</evidence>
<sequence>MKGKQISMGALTVLLLSAVAWTVAVAAEPTKQAQSVAAASVIRLEQEMLERASAQSLTEQSMNISPLAERISHQSGFADWLAADAVLLRTLYDPDGHETALLWQIEREGVATGYLVSTLDGQNVYEYSRQSAPSLPSDIAGQAVAKGYMYAGPGLHLVWLNGEKGLELYDLVRRQTLPGGELVGKLPALTPMPESAPLREQDLAAVASPADSALYAVGLFGAAKHHAQKNGFPSLAAYAGEEAGAESAFVVYESIPDQLKIVFQISRLIRHGDFTYAGLIDPFTEGEEPAPVYVDSRFPVAAVPVSTPSAK</sequence>
<comment type="caution">
    <text evidence="2">The sequence shown here is derived from an EMBL/GenBank/DDBJ whole genome shotgun (WGS) entry which is preliminary data.</text>
</comment>
<feature type="signal peptide" evidence="1">
    <location>
        <begin position="1"/>
        <end position="26"/>
    </location>
</feature>
<name>A0ABT3X3H8_9BACL</name>
<dbReference type="Proteomes" id="UP001208017">
    <property type="component" value="Unassembled WGS sequence"/>
</dbReference>
<keyword evidence="1" id="KW-0732">Signal</keyword>
<reference evidence="2 3" key="1">
    <citation type="submission" date="2022-11" db="EMBL/GenBank/DDBJ databases">
        <title>Study of microbial diversity in lake waters.</title>
        <authorList>
            <person name="Zhang J."/>
        </authorList>
    </citation>
    <scope>NUCLEOTIDE SEQUENCE [LARGE SCALE GENOMIC DNA]</scope>
    <source>
        <strain evidence="2 3">DT12</strain>
    </source>
</reference>
<evidence type="ECO:0000313" key="2">
    <source>
        <dbReference type="EMBL" id="MCX7571442.1"/>
    </source>
</evidence>
<gene>
    <name evidence="2" type="ORF">OS242_15940</name>
</gene>
<organism evidence="2 3">
    <name type="scientific">Tumebacillus lacus</name>
    <dbReference type="NCBI Taxonomy" id="2995335"/>
    <lineage>
        <taxon>Bacteria</taxon>
        <taxon>Bacillati</taxon>
        <taxon>Bacillota</taxon>
        <taxon>Bacilli</taxon>
        <taxon>Bacillales</taxon>
        <taxon>Alicyclobacillaceae</taxon>
        <taxon>Tumebacillus</taxon>
    </lineage>
</organism>
<evidence type="ECO:0000313" key="3">
    <source>
        <dbReference type="Proteomes" id="UP001208017"/>
    </source>
</evidence>
<dbReference type="RefSeq" id="WP_267152690.1">
    <property type="nucleotide sequence ID" value="NZ_JAPMLT010000010.1"/>
</dbReference>